<feature type="compositionally biased region" description="Basic and acidic residues" evidence="1">
    <location>
        <begin position="132"/>
        <end position="150"/>
    </location>
</feature>
<dbReference type="EMBL" id="CAKAEH010000023">
    <property type="protein sequence ID" value="CAG9529546.1"/>
    <property type="molecule type" value="Genomic_DNA"/>
</dbReference>
<dbReference type="Proteomes" id="UP000746747">
    <property type="component" value="Unassembled WGS sequence"/>
</dbReference>
<comment type="caution">
    <text evidence="2">The sequence shown here is derived from an EMBL/GenBank/DDBJ whole genome shotgun (WGS) entry which is preliminary data.</text>
</comment>
<feature type="region of interest" description="Disordered" evidence="1">
    <location>
        <begin position="1"/>
        <end position="24"/>
    </location>
</feature>
<dbReference type="AlphaFoldDB" id="A0A8J2LTH1"/>
<evidence type="ECO:0000313" key="3">
    <source>
        <dbReference type="Proteomes" id="UP000746747"/>
    </source>
</evidence>
<gene>
    <name evidence="2" type="ORF">CJOHNSTONI_LOCUS117</name>
</gene>
<dbReference type="OrthoDB" id="5867603at2759"/>
<feature type="region of interest" description="Disordered" evidence="1">
    <location>
        <begin position="50"/>
        <end position="87"/>
    </location>
</feature>
<evidence type="ECO:0000256" key="1">
    <source>
        <dbReference type="SAM" id="MobiDB-lite"/>
    </source>
</evidence>
<feature type="compositionally biased region" description="Basic and acidic residues" evidence="1">
    <location>
        <begin position="60"/>
        <end position="70"/>
    </location>
</feature>
<reference evidence="2" key="1">
    <citation type="submission" date="2021-09" db="EMBL/GenBank/DDBJ databases">
        <authorList>
            <consortium name="Pathogen Informatics"/>
        </authorList>
    </citation>
    <scope>NUCLEOTIDE SEQUENCE</scope>
</reference>
<proteinExistence type="predicted"/>
<keyword evidence="3" id="KW-1185">Reference proteome</keyword>
<feature type="region of interest" description="Disordered" evidence="1">
    <location>
        <begin position="192"/>
        <end position="213"/>
    </location>
</feature>
<feature type="compositionally biased region" description="Basic residues" evidence="1">
    <location>
        <begin position="194"/>
        <end position="213"/>
    </location>
</feature>
<protein>
    <submittedName>
        <fullName evidence="2">Uncharacterized protein</fullName>
    </submittedName>
</protein>
<evidence type="ECO:0000313" key="2">
    <source>
        <dbReference type="EMBL" id="CAG9529546.1"/>
    </source>
</evidence>
<accession>A0A8J2LTH1</accession>
<name>A0A8J2LTH1_9BILA</name>
<feature type="region of interest" description="Disordered" evidence="1">
    <location>
        <begin position="120"/>
        <end position="164"/>
    </location>
</feature>
<sequence>MHQKSIYLDTGKDTDIQVEPEAADQVKVEEDMNRDLIKLVERTQNSDKSLINKRKVFMKTKSEAANDKKNEKKHKKEKLHSNGKNDHQILIQKTIIPEMGQHETQSTQADDFKDSKIIDQIHSGEQCRKRKSNIDKRYKDNNSEEAREGVAKSQSLEEEPSTLEGVASIARDDAPSAVSQLRHGTGSVKISLIQKRRALNKTNPTKRRFVKKS</sequence>
<organism evidence="2 3">
    <name type="scientific">Cercopithifilaria johnstoni</name>
    <dbReference type="NCBI Taxonomy" id="2874296"/>
    <lineage>
        <taxon>Eukaryota</taxon>
        <taxon>Metazoa</taxon>
        <taxon>Ecdysozoa</taxon>
        <taxon>Nematoda</taxon>
        <taxon>Chromadorea</taxon>
        <taxon>Rhabditida</taxon>
        <taxon>Spirurina</taxon>
        <taxon>Spiruromorpha</taxon>
        <taxon>Filarioidea</taxon>
        <taxon>Onchocercidae</taxon>
        <taxon>Cercopithifilaria</taxon>
    </lineage>
</organism>